<dbReference type="EMBL" id="CP015405">
    <property type="protein sequence ID" value="ANU77464.1"/>
    <property type="molecule type" value="Genomic_DNA"/>
</dbReference>
<dbReference type="InterPro" id="IPR029068">
    <property type="entry name" value="Glyas_Bleomycin-R_OHBP_Dase"/>
</dbReference>
<dbReference type="Gene3D" id="3.10.180.10">
    <property type="entry name" value="2,3-Dihydroxybiphenyl 1,2-Dioxygenase, domain 1"/>
    <property type="match status" value="1"/>
</dbReference>
<dbReference type="KEGG" id="byl:A4V09_17970"/>
<sequence length="156" mass="17442">MSAVVGTDLVCQVGFIVKDINATKKKWAEFLGVEEPEAALCGEYETTRTEFKGQPAPEANSYLAFFDVGPGLQLELIQPNEAPSTWRNYLNEHGEGIHHVAFNIKGMKMPEAVKRCEDLGMVLEQKGEYGDASGRYTYMNAYKDLKCIVELLESDR</sequence>
<keyword evidence="2" id="KW-1185">Reference proteome</keyword>
<reference evidence="1" key="1">
    <citation type="submission" date="2017-04" db="EMBL/GenBank/DDBJ databases">
        <title>Complete Genome Sequences of Twelve Strains of a Stable Defined Moderately Diverse Mouse Microbiota 2 (sDMDMm2).</title>
        <authorList>
            <person name="Uchimura Y."/>
            <person name="Wyss M."/>
            <person name="Brugiroux S."/>
            <person name="Limenitakis J.P."/>
            <person name="Stecher B."/>
            <person name="McCoy K.D."/>
            <person name="Macpherson A.J."/>
        </authorList>
    </citation>
    <scope>NUCLEOTIDE SEQUENCE</scope>
    <source>
        <strain evidence="1">YL58</strain>
    </source>
</reference>
<proteinExistence type="predicted"/>
<evidence type="ECO:0000313" key="1">
    <source>
        <dbReference type="EMBL" id="ANU77464.1"/>
    </source>
</evidence>
<protein>
    <submittedName>
        <fullName evidence="1">Lactoylglutathione lyase</fullName>
    </submittedName>
</protein>
<keyword evidence="1" id="KW-0456">Lyase</keyword>
<dbReference type="STRING" id="1796616.A4V09_17970"/>
<organism evidence="1 2">
    <name type="scientific">Blautia pseudococcoides</name>
    <dbReference type="NCBI Taxonomy" id="1796616"/>
    <lineage>
        <taxon>Bacteria</taxon>
        <taxon>Bacillati</taxon>
        <taxon>Bacillota</taxon>
        <taxon>Clostridia</taxon>
        <taxon>Lachnospirales</taxon>
        <taxon>Lachnospiraceae</taxon>
        <taxon>Blautia</taxon>
    </lineage>
</organism>
<dbReference type="SUPFAM" id="SSF54593">
    <property type="entry name" value="Glyoxalase/Bleomycin resistance protein/Dihydroxybiphenyl dioxygenase"/>
    <property type="match status" value="1"/>
</dbReference>
<dbReference type="GO" id="GO:0016829">
    <property type="term" value="F:lyase activity"/>
    <property type="evidence" value="ECO:0007669"/>
    <property type="project" value="UniProtKB-KW"/>
</dbReference>
<name>A0A1C7IEW0_9FIRM</name>
<dbReference type="RefSeq" id="WP_065543589.1">
    <property type="nucleotide sequence ID" value="NZ_CP015405.2"/>
</dbReference>
<dbReference type="AlphaFoldDB" id="A0A1C7IEW0"/>
<gene>
    <name evidence="1" type="ORF">A4V09_17970</name>
</gene>
<dbReference type="Pfam" id="PF13669">
    <property type="entry name" value="Glyoxalase_4"/>
    <property type="match status" value="1"/>
</dbReference>
<dbReference type="Proteomes" id="UP000092574">
    <property type="component" value="Chromosome"/>
</dbReference>
<dbReference type="OrthoDB" id="9788468at2"/>
<accession>A0A1C7IEW0</accession>
<evidence type="ECO:0000313" key="2">
    <source>
        <dbReference type="Proteomes" id="UP000092574"/>
    </source>
</evidence>